<dbReference type="InParanoid" id="A0A665UK59"/>
<dbReference type="Ensembl" id="ENSENLT00000020458.1">
    <property type="protein sequence ID" value="ENSENLP00000019737.1"/>
    <property type="gene ID" value="ENSENLG00000009038.1"/>
</dbReference>
<evidence type="ECO:0000313" key="1">
    <source>
        <dbReference type="Ensembl" id="ENSENLP00000019737.1"/>
    </source>
</evidence>
<organism evidence="1 2">
    <name type="scientific">Echeneis naucrates</name>
    <name type="common">Live sharksucker</name>
    <dbReference type="NCBI Taxonomy" id="173247"/>
    <lineage>
        <taxon>Eukaryota</taxon>
        <taxon>Metazoa</taxon>
        <taxon>Chordata</taxon>
        <taxon>Craniata</taxon>
        <taxon>Vertebrata</taxon>
        <taxon>Euteleostomi</taxon>
        <taxon>Actinopterygii</taxon>
        <taxon>Neopterygii</taxon>
        <taxon>Teleostei</taxon>
        <taxon>Neoteleostei</taxon>
        <taxon>Acanthomorphata</taxon>
        <taxon>Carangaria</taxon>
        <taxon>Carangiformes</taxon>
        <taxon>Echeneidae</taxon>
        <taxon>Echeneis</taxon>
    </lineage>
</organism>
<evidence type="ECO:0000313" key="2">
    <source>
        <dbReference type="Proteomes" id="UP000472264"/>
    </source>
</evidence>
<proteinExistence type="predicted"/>
<protein>
    <submittedName>
        <fullName evidence="1">Uncharacterized protein</fullName>
    </submittedName>
</protein>
<sequence>GRPYVSRWFPVSKGPCHVTLDGLCSLPHTTGSYISEHGFFESAGCLYDNWKSGQIFAEKLSHCKHNL</sequence>
<reference evidence="1" key="2">
    <citation type="submission" date="2025-08" db="UniProtKB">
        <authorList>
            <consortium name="Ensembl"/>
        </authorList>
    </citation>
    <scope>IDENTIFICATION</scope>
</reference>
<reference evidence="1" key="1">
    <citation type="submission" date="2021-04" db="EMBL/GenBank/DDBJ databases">
        <authorList>
            <consortium name="Wellcome Sanger Institute Data Sharing"/>
        </authorList>
    </citation>
    <scope>NUCLEOTIDE SEQUENCE [LARGE SCALE GENOMIC DNA]</scope>
</reference>
<dbReference type="AlphaFoldDB" id="A0A665UK59"/>
<keyword evidence="2" id="KW-1185">Reference proteome</keyword>
<name>A0A665UK59_ECHNA</name>
<dbReference type="Proteomes" id="UP000472264">
    <property type="component" value="Chromosome 13"/>
</dbReference>
<accession>A0A665UK59</accession>
<reference evidence="1" key="3">
    <citation type="submission" date="2025-09" db="UniProtKB">
        <authorList>
            <consortium name="Ensembl"/>
        </authorList>
    </citation>
    <scope>IDENTIFICATION</scope>
</reference>